<comment type="caution">
    <text evidence="1">The sequence shown here is derived from an EMBL/GenBank/DDBJ whole genome shotgun (WGS) entry which is preliminary data.</text>
</comment>
<gene>
    <name evidence="1" type="ORF">PPERSA_09086</name>
</gene>
<dbReference type="InParanoid" id="A0A0V0Q7C5"/>
<dbReference type="AlphaFoldDB" id="A0A0V0Q7C5"/>
<sequence length="395" mass="44680">MLNSDQFSNQQVLQINEDKIAITVYGAELGGSQGQQQLAVVDNEGTLVASQLFPSAQGFGSTLLSKSNVEGEFIYINSQSSGIYISIYDENLFIKRGIEQVQLETDIDNSLIKFPNISVGGDLMYIIAQNYKYKGVKVYVIDLSDTSTLSVLNIYSYPITNQILQYAYSIQAFSDGSAIAHYYDVNENSENVFTQIKFDSKGKLVDGYPKDVKVSISFQENRVWNWYSKLHEDQKTATFLANDKKSNLIIYTFGKDGNKICSEVIDVSGYQHFNYYYEVYDKEGLLYLNQGNEGYFVKFNPNKCTLDMNNISDGTGLYKGVAGSFLEYDSNIMYMLEFGNTKNDHLQVTYHANLYQIGTFKHQNSGKNDDDENNNNAFVLSFGTLFATYMVFMLI</sequence>
<organism evidence="1 2">
    <name type="scientific">Pseudocohnilembus persalinus</name>
    <name type="common">Ciliate</name>
    <dbReference type="NCBI Taxonomy" id="266149"/>
    <lineage>
        <taxon>Eukaryota</taxon>
        <taxon>Sar</taxon>
        <taxon>Alveolata</taxon>
        <taxon>Ciliophora</taxon>
        <taxon>Intramacronucleata</taxon>
        <taxon>Oligohymenophorea</taxon>
        <taxon>Scuticociliatia</taxon>
        <taxon>Philasterida</taxon>
        <taxon>Pseudocohnilembidae</taxon>
        <taxon>Pseudocohnilembus</taxon>
    </lineage>
</organism>
<evidence type="ECO:0000313" key="2">
    <source>
        <dbReference type="Proteomes" id="UP000054937"/>
    </source>
</evidence>
<evidence type="ECO:0000313" key="1">
    <source>
        <dbReference type="EMBL" id="KRW98146.1"/>
    </source>
</evidence>
<accession>A0A0V0Q7C5</accession>
<proteinExistence type="predicted"/>
<reference evidence="1 2" key="1">
    <citation type="journal article" date="2015" name="Sci. Rep.">
        <title>Genome of the facultative scuticociliatosis pathogen Pseudocohnilembus persalinus provides insight into its virulence through horizontal gene transfer.</title>
        <authorList>
            <person name="Xiong J."/>
            <person name="Wang G."/>
            <person name="Cheng J."/>
            <person name="Tian M."/>
            <person name="Pan X."/>
            <person name="Warren A."/>
            <person name="Jiang C."/>
            <person name="Yuan D."/>
            <person name="Miao W."/>
        </authorList>
    </citation>
    <scope>NUCLEOTIDE SEQUENCE [LARGE SCALE GENOMIC DNA]</scope>
    <source>
        <strain evidence="1">36N120E</strain>
    </source>
</reference>
<dbReference type="Proteomes" id="UP000054937">
    <property type="component" value="Unassembled WGS sequence"/>
</dbReference>
<evidence type="ECO:0008006" key="3">
    <source>
        <dbReference type="Google" id="ProtNLM"/>
    </source>
</evidence>
<keyword evidence="2" id="KW-1185">Reference proteome</keyword>
<dbReference type="EMBL" id="LDAU01000268">
    <property type="protein sequence ID" value="KRW98146.1"/>
    <property type="molecule type" value="Genomic_DNA"/>
</dbReference>
<name>A0A0V0Q7C5_PSEPJ</name>
<protein>
    <recommendedName>
        <fullName evidence="3">Quinoprotein amine dehydrogenase, beta chain-like protein</fullName>
    </recommendedName>
</protein>